<accession>A0A6G8QEC8</accession>
<name>A0A6G8QEC8_9ACTN</name>
<dbReference type="KEGG" id="rub:GBA63_21035"/>
<dbReference type="EMBL" id="CP045119">
    <property type="protein sequence ID" value="QIN84850.1"/>
    <property type="molecule type" value="Genomic_DNA"/>
</dbReference>
<gene>
    <name evidence="2" type="ORF">GBA63_21035</name>
</gene>
<evidence type="ECO:0008006" key="4">
    <source>
        <dbReference type="Google" id="ProtNLM"/>
    </source>
</evidence>
<dbReference type="RefSeq" id="WP_166179448.1">
    <property type="nucleotide sequence ID" value="NZ_CP045119.1"/>
</dbReference>
<evidence type="ECO:0000313" key="3">
    <source>
        <dbReference type="Proteomes" id="UP000501452"/>
    </source>
</evidence>
<keyword evidence="1" id="KW-0732">Signal</keyword>
<dbReference type="AlphaFoldDB" id="A0A6G8QEC8"/>
<evidence type="ECO:0000313" key="2">
    <source>
        <dbReference type="EMBL" id="QIN84850.1"/>
    </source>
</evidence>
<sequence length="100" mass="10311">MKKLIATGAVAALLLATASPAFAQDAIAVDDGVASGGDVHFFDASQSQTLSVTQQNTGDAIAAADDDSVAVAWIDQSLMVDQTQVNGGFHHHFGGFFFVN</sequence>
<dbReference type="Proteomes" id="UP000501452">
    <property type="component" value="Chromosome"/>
</dbReference>
<proteinExistence type="predicted"/>
<keyword evidence="3" id="KW-1185">Reference proteome</keyword>
<reference evidence="2 3" key="1">
    <citation type="submission" date="2019-10" db="EMBL/GenBank/DDBJ databases">
        <title>Rubrobacter sp nov SCSIO 52090 isolated from a deep-sea sediment in the South China Sea.</title>
        <authorList>
            <person name="Chen R.W."/>
        </authorList>
    </citation>
    <scope>NUCLEOTIDE SEQUENCE [LARGE SCALE GENOMIC DNA]</scope>
    <source>
        <strain evidence="2 3">SCSIO 52909</strain>
    </source>
</reference>
<feature type="signal peptide" evidence="1">
    <location>
        <begin position="1"/>
        <end position="23"/>
    </location>
</feature>
<protein>
    <recommendedName>
        <fullName evidence="4">Secreted protein</fullName>
    </recommendedName>
</protein>
<evidence type="ECO:0000256" key="1">
    <source>
        <dbReference type="SAM" id="SignalP"/>
    </source>
</evidence>
<feature type="chain" id="PRO_5026077675" description="Secreted protein" evidence="1">
    <location>
        <begin position="24"/>
        <end position="100"/>
    </location>
</feature>
<organism evidence="2 3">
    <name type="scientific">Rubrobacter tropicus</name>
    <dbReference type="NCBI Taxonomy" id="2653851"/>
    <lineage>
        <taxon>Bacteria</taxon>
        <taxon>Bacillati</taxon>
        <taxon>Actinomycetota</taxon>
        <taxon>Rubrobacteria</taxon>
        <taxon>Rubrobacterales</taxon>
        <taxon>Rubrobacteraceae</taxon>
        <taxon>Rubrobacter</taxon>
    </lineage>
</organism>